<protein>
    <recommendedName>
        <fullName evidence="2">Right handed beta helix domain-containing protein</fullName>
    </recommendedName>
</protein>
<organism evidence="1">
    <name type="scientific">marine metagenome</name>
    <dbReference type="NCBI Taxonomy" id="408172"/>
    <lineage>
        <taxon>unclassified sequences</taxon>
        <taxon>metagenomes</taxon>
        <taxon>ecological metagenomes</taxon>
    </lineage>
</organism>
<proteinExistence type="predicted"/>
<name>A0A383EYS1_9ZZZZ</name>
<sequence>MLIIILFININLFSYTLQEIYDNANSYEEYDKYLILTQNNIYSGGLGLYEGNTYIDCNGAIINLEGGNGIWVYGDENSPSNLDIQECIITNSLYYGLS</sequence>
<dbReference type="EMBL" id="UINC01229844">
    <property type="protein sequence ID" value="SVE61724.1"/>
    <property type="molecule type" value="Genomic_DNA"/>
</dbReference>
<gene>
    <name evidence="1" type="ORF">METZ01_LOCUS514578</name>
</gene>
<evidence type="ECO:0000313" key="1">
    <source>
        <dbReference type="EMBL" id="SVE61724.1"/>
    </source>
</evidence>
<feature type="non-terminal residue" evidence="1">
    <location>
        <position position="98"/>
    </location>
</feature>
<accession>A0A383EYS1</accession>
<evidence type="ECO:0008006" key="2">
    <source>
        <dbReference type="Google" id="ProtNLM"/>
    </source>
</evidence>
<dbReference type="AlphaFoldDB" id="A0A383EYS1"/>
<reference evidence="1" key="1">
    <citation type="submission" date="2018-05" db="EMBL/GenBank/DDBJ databases">
        <authorList>
            <person name="Lanie J.A."/>
            <person name="Ng W.-L."/>
            <person name="Kazmierczak K.M."/>
            <person name="Andrzejewski T.M."/>
            <person name="Davidsen T.M."/>
            <person name="Wayne K.J."/>
            <person name="Tettelin H."/>
            <person name="Glass J.I."/>
            <person name="Rusch D."/>
            <person name="Podicherti R."/>
            <person name="Tsui H.-C.T."/>
            <person name="Winkler M.E."/>
        </authorList>
    </citation>
    <scope>NUCLEOTIDE SEQUENCE</scope>
</reference>